<dbReference type="Pfam" id="PF00581">
    <property type="entry name" value="Rhodanese"/>
    <property type="match status" value="1"/>
</dbReference>
<evidence type="ECO:0000256" key="1">
    <source>
        <dbReference type="SAM" id="SignalP"/>
    </source>
</evidence>
<evidence type="ECO:0000313" key="4">
    <source>
        <dbReference type="Proteomes" id="UP000515472"/>
    </source>
</evidence>
<evidence type="ECO:0000313" key="3">
    <source>
        <dbReference type="EMBL" id="BCO11408.1"/>
    </source>
</evidence>
<feature type="signal peptide" evidence="1">
    <location>
        <begin position="1"/>
        <end position="26"/>
    </location>
</feature>
<dbReference type="InterPro" id="IPR036873">
    <property type="entry name" value="Rhodanese-like_dom_sf"/>
</dbReference>
<organism evidence="3 4">
    <name type="scientific">Citrifermentans bremense</name>
    <dbReference type="NCBI Taxonomy" id="60035"/>
    <lineage>
        <taxon>Bacteria</taxon>
        <taxon>Pseudomonadati</taxon>
        <taxon>Thermodesulfobacteriota</taxon>
        <taxon>Desulfuromonadia</taxon>
        <taxon>Geobacterales</taxon>
        <taxon>Geobacteraceae</taxon>
        <taxon>Citrifermentans</taxon>
    </lineage>
</organism>
<keyword evidence="4" id="KW-1185">Reference proteome</keyword>
<dbReference type="AlphaFoldDB" id="A0A7R7FTF3"/>
<accession>A0A7R7FTF3</accession>
<proteinExistence type="predicted"/>
<evidence type="ECO:0000259" key="2">
    <source>
        <dbReference type="PROSITE" id="PS50206"/>
    </source>
</evidence>
<name>A0A7R7FTF3_9BACT</name>
<dbReference type="SUPFAM" id="SSF52821">
    <property type="entry name" value="Rhodanese/Cell cycle control phosphatase"/>
    <property type="match status" value="1"/>
</dbReference>
<protein>
    <recommendedName>
        <fullName evidence="2">Rhodanese domain-containing protein</fullName>
    </recommendedName>
</protein>
<dbReference type="EMBL" id="AP023213">
    <property type="protein sequence ID" value="BCO11408.1"/>
    <property type="molecule type" value="Genomic_DNA"/>
</dbReference>
<feature type="chain" id="PRO_5030782320" description="Rhodanese domain-containing protein" evidence="1">
    <location>
        <begin position="27"/>
        <end position="204"/>
    </location>
</feature>
<feature type="domain" description="Rhodanese" evidence="2">
    <location>
        <begin position="150"/>
        <end position="202"/>
    </location>
</feature>
<keyword evidence="1" id="KW-0732">Signal</keyword>
<gene>
    <name evidence="3" type="ORF">GEOBRER4_n2291</name>
</gene>
<sequence>MDRRVMRKSLAALSLTALAMTQTLWAAEQASSAKQKDVKSCSVCHKPVDGQMRAFFDQVALKSDSIQLKLDNSFEVVKFDAEELKVINGSDPKNVKKSLKDIKKGHEVRVAYVVGADGMKQISEISIKPAMKVPAEKQVKVEEVEKLLSGKVKYTLVDARPPVKFQEGSIPTAINIPLPAFQKNLDKLPKDKGELLVYFCAGVT</sequence>
<dbReference type="Proteomes" id="UP000515472">
    <property type="component" value="Chromosome"/>
</dbReference>
<dbReference type="InterPro" id="IPR001763">
    <property type="entry name" value="Rhodanese-like_dom"/>
</dbReference>
<dbReference type="PROSITE" id="PS50206">
    <property type="entry name" value="RHODANESE_3"/>
    <property type="match status" value="1"/>
</dbReference>
<reference evidence="3 4" key="1">
    <citation type="submission" date="2020-06" db="EMBL/GenBank/DDBJ databases">
        <title>Interaction of electrochemicaly active bacteria, Geobacter bremensis R4 on different carbon anode.</title>
        <authorList>
            <person name="Meng L."/>
            <person name="Yoshida N."/>
        </authorList>
    </citation>
    <scope>NUCLEOTIDE SEQUENCE [LARGE SCALE GENOMIC DNA]</scope>
    <source>
        <strain evidence="3 4">R4</strain>
    </source>
</reference>
<dbReference type="Gene3D" id="3.40.250.10">
    <property type="entry name" value="Rhodanese-like domain"/>
    <property type="match status" value="1"/>
</dbReference>